<feature type="region of interest" description="Disordered" evidence="1">
    <location>
        <begin position="330"/>
        <end position="376"/>
    </location>
</feature>
<feature type="compositionally biased region" description="Basic and acidic residues" evidence="1">
    <location>
        <begin position="335"/>
        <end position="344"/>
    </location>
</feature>
<keyword evidence="3" id="KW-1185">Reference proteome</keyword>
<protein>
    <recommendedName>
        <fullName evidence="4">DUF5305 domain-containing protein</fullName>
    </recommendedName>
</protein>
<gene>
    <name evidence="2" type="ORF">BVU17_08045</name>
</gene>
<organism evidence="2 3">
    <name type="scientific">Haloarcula taiwanensis</name>
    <dbReference type="NCBI Taxonomy" id="1932004"/>
    <lineage>
        <taxon>Archaea</taxon>
        <taxon>Methanobacteriati</taxon>
        <taxon>Methanobacteriota</taxon>
        <taxon>Stenosarchaea group</taxon>
        <taxon>Halobacteria</taxon>
        <taxon>Halobacteriales</taxon>
        <taxon>Haloarculaceae</taxon>
        <taxon>Haloarcula</taxon>
    </lineage>
</organism>
<feature type="compositionally biased region" description="Polar residues" evidence="1">
    <location>
        <begin position="359"/>
        <end position="370"/>
    </location>
</feature>
<evidence type="ECO:0000256" key="1">
    <source>
        <dbReference type="SAM" id="MobiDB-lite"/>
    </source>
</evidence>
<evidence type="ECO:0008006" key="4">
    <source>
        <dbReference type="Google" id="ProtNLM"/>
    </source>
</evidence>
<proteinExistence type="predicted"/>
<evidence type="ECO:0000313" key="3">
    <source>
        <dbReference type="Proteomes" id="UP000242917"/>
    </source>
</evidence>
<dbReference type="OrthoDB" id="270764at2157"/>
<dbReference type="Proteomes" id="UP000242917">
    <property type="component" value="Chromosome I"/>
</dbReference>
<dbReference type="KEGG" id="hta:BVU17_08045"/>
<evidence type="ECO:0000313" key="2">
    <source>
        <dbReference type="EMBL" id="AUG48870.1"/>
    </source>
</evidence>
<dbReference type="EMBL" id="CP019154">
    <property type="protein sequence ID" value="AUG48870.1"/>
    <property type="molecule type" value="Genomic_DNA"/>
</dbReference>
<sequence length="376" mass="41173">MVLIGAVGGYLTYTTHVEPGTTTEIKEVSSWQSSGAFSHQATVVNGTTAFDEGTVLQNRSVYFRGVSPKLNGTFRYAYEAQEGNLTTETTVLLKYRSVEPADDGNGTTYWDVTRPVAQDRTEALRPTERATVPFSTNASAAIERARRIDAEHGNTPGQLEIAFIARVDVSGTRNGQRVDTTNTYRLPIIPGDSVYRVADPGVDTASGSQTEQVSVLVEYGALRRVGSPLLLLLAVGSLLGLLYARQTGRLSVSEAERRWADYRTARAEYDDWITIGHLPSDTDKMPAITVDSLEGLVDVAIDTNNRVIENVSCNQYVVFVDDRLYRYEPPLEPTAKGDDERASDEQGSSTDQTKDGMTVPSQLQANTNHSDNPKDH</sequence>
<dbReference type="Pfam" id="PF17231">
    <property type="entry name" value="DUF5305"/>
    <property type="match status" value="1"/>
</dbReference>
<name>A0A2H5A2G9_9EURY</name>
<dbReference type="AlphaFoldDB" id="A0A2H5A2G9"/>
<dbReference type="InterPro" id="IPR035185">
    <property type="entry name" value="DUF5305"/>
</dbReference>
<reference evidence="2 3" key="1">
    <citation type="submission" date="2017-01" db="EMBL/GenBank/DDBJ databases">
        <title>A Red Light-Sensitive Sensory Rhodopsin I From Haloarcula taiwanensis, A New Haloarchaeon Isolated From Taiwan.</title>
        <authorList>
            <person name="Yang C.-S."/>
            <person name="Han Y.-A."/>
            <person name="Chen P.-C."/>
            <person name="Ng W.V."/>
            <person name="Chen T.-W."/>
        </authorList>
    </citation>
    <scope>NUCLEOTIDE SEQUENCE [LARGE SCALE GENOMIC DNA]</scope>
    <source>
        <strain evidence="2 3">Taiwanensis</strain>
    </source>
</reference>
<accession>A0A2H5A2G9</accession>